<dbReference type="RefSeq" id="XP_002429913.1">
    <property type="nucleotide sequence ID" value="XM_002429868.1"/>
</dbReference>
<keyword evidence="5" id="KW-1185">Reference proteome</keyword>
<dbReference type="Gene3D" id="1.25.40.10">
    <property type="entry name" value="Tetratricopeptide repeat domain"/>
    <property type="match status" value="1"/>
</dbReference>
<dbReference type="PANTHER" id="PTHR46014">
    <property type="entry name" value="TETRATRICOPEPTIDE REPEAT PROTEIN 1"/>
    <property type="match status" value="1"/>
</dbReference>
<dbReference type="PANTHER" id="PTHR46014:SF1">
    <property type="entry name" value="TETRATRICOPEPTIDE REPEAT PROTEIN 1"/>
    <property type="match status" value="1"/>
</dbReference>
<reference evidence="4" key="3">
    <citation type="submission" date="2020-05" db="UniProtKB">
        <authorList>
            <consortium name="EnsemblMetazoa"/>
        </authorList>
    </citation>
    <scope>IDENTIFICATION</scope>
    <source>
        <strain evidence="4">USDA</strain>
    </source>
</reference>
<protein>
    <submittedName>
        <fullName evidence="3 4">Tetratricopeptide repeat protein, putative</fullName>
    </submittedName>
</protein>
<dbReference type="HOGENOM" id="CLU_058463_3_1_1"/>
<dbReference type="InterPro" id="IPR052769">
    <property type="entry name" value="TPR_domain_protein"/>
</dbReference>
<feature type="region of interest" description="Disordered" evidence="2">
    <location>
        <begin position="36"/>
        <end position="55"/>
    </location>
</feature>
<proteinExistence type="predicted"/>
<name>E0VUW9_PEDHC</name>
<evidence type="ECO:0000256" key="2">
    <source>
        <dbReference type="SAM" id="MobiDB-lite"/>
    </source>
</evidence>
<dbReference type="PROSITE" id="PS50293">
    <property type="entry name" value="TPR_REGION"/>
    <property type="match status" value="1"/>
</dbReference>
<evidence type="ECO:0000313" key="3">
    <source>
        <dbReference type="EMBL" id="EEB17175.1"/>
    </source>
</evidence>
<dbReference type="KEGG" id="phu:Phum_PHUM456210"/>
<dbReference type="CTD" id="8230623"/>
<dbReference type="VEuPathDB" id="VectorBase:PHUM456210"/>
<feature type="repeat" description="TPR" evidence="1">
    <location>
        <begin position="154"/>
        <end position="187"/>
    </location>
</feature>
<dbReference type="InterPro" id="IPR011990">
    <property type="entry name" value="TPR-like_helical_dom_sf"/>
</dbReference>
<dbReference type="InterPro" id="IPR019734">
    <property type="entry name" value="TPR_rpt"/>
</dbReference>
<dbReference type="SMART" id="SM00028">
    <property type="entry name" value="TPR"/>
    <property type="match status" value="3"/>
</dbReference>
<keyword evidence="1" id="KW-0802">TPR repeat</keyword>
<dbReference type="EMBL" id="AAZO01005553">
    <property type="status" value="NOT_ANNOTATED_CDS"/>
    <property type="molecule type" value="Genomic_DNA"/>
</dbReference>
<dbReference type="SUPFAM" id="SSF48452">
    <property type="entry name" value="TPR-like"/>
    <property type="match status" value="1"/>
</dbReference>
<reference evidence="3" key="1">
    <citation type="submission" date="2007-04" db="EMBL/GenBank/DDBJ databases">
        <title>Annotation of Pediculus humanus corporis strain USDA.</title>
        <authorList>
            <person name="Kirkness E."/>
            <person name="Hannick L."/>
            <person name="Hass B."/>
            <person name="Bruggner R."/>
            <person name="Lawson D."/>
            <person name="Bidwell S."/>
            <person name="Joardar V."/>
            <person name="Caler E."/>
            <person name="Walenz B."/>
            <person name="Inman J."/>
            <person name="Schobel S."/>
            <person name="Galinsky K."/>
            <person name="Amedeo P."/>
            <person name="Strausberg R."/>
        </authorList>
    </citation>
    <scope>NUCLEOTIDE SEQUENCE</scope>
    <source>
        <strain evidence="3">USDA</strain>
    </source>
</reference>
<dbReference type="Pfam" id="PF00515">
    <property type="entry name" value="TPR_1"/>
    <property type="match status" value="2"/>
</dbReference>
<reference evidence="3" key="2">
    <citation type="submission" date="2007-04" db="EMBL/GenBank/DDBJ databases">
        <title>The genome of the human body louse.</title>
        <authorList>
            <consortium name="The Human Body Louse Genome Consortium"/>
            <person name="Kirkness E."/>
            <person name="Walenz B."/>
            <person name="Hass B."/>
            <person name="Bruggner R."/>
            <person name="Strausberg R."/>
        </authorList>
    </citation>
    <scope>NUCLEOTIDE SEQUENCE</scope>
    <source>
        <strain evidence="3">USDA</strain>
    </source>
</reference>
<dbReference type="STRING" id="121224.E0VUW9"/>
<dbReference type="GeneID" id="8230623"/>
<accession>E0VUW9</accession>
<evidence type="ECO:0000313" key="5">
    <source>
        <dbReference type="Proteomes" id="UP000009046"/>
    </source>
</evidence>
<dbReference type="FunCoup" id="E0VUW9">
    <property type="interactions" value="1765"/>
</dbReference>
<dbReference type="EnsemblMetazoa" id="PHUM456210-RA">
    <property type="protein sequence ID" value="PHUM456210-PA"/>
    <property type="gene ID" value="PHUM456210"/>
</dbReference>
<dbReference type="Proteomes" id="UP000009046">
    <property type="component" value="Unassembled WGS sequence"/>
</dbReference>
<dbReference type="OMA" id="KSAIDDC"/>
<dbReference type="InParanoid" id="E0VUW9"/>
<dbReference type="PROSITE" id="PS50005">
    <property type="entry name" value="TPR"/>
    <property type="match status" value="2"/>
</dbReference>
<evidence type="ECO:0000256" key="1">
    <source>
        <dbReference type="PROSITE-ProRule" id="PRU00339"/>
    </source>
</evidence>
<dbReference type="eggNOG" id="KOG4234">
    <property type="taxonomic scope" value="Eukaryota"/>
</dbReference>
<dbReference type="AlphaFoldDB" id="E0VUW9"/>
<gene>
    <name evidence="4" type="primary">8230623</name>
    <name evidence="3" type="ORF">Phum_PHUM456210</name>
</gene>
<sequence length="254" mass="28850">MSGTKDESDVEASNNLSNEKIIDDVVESCKKLNVENQSDNCDSKEANEHDDVDEDAIDEIRLKELDNASSREELQERKELGIKIKEEGNTLFKNGEYESAIKKYSQALNTCPLEFVEERAVLYANRAAAKLKNGLNKEAIDDCSKALELNPNYVKAYIRRAKLYEECDKLDEALEDYKKILEFDPGYSEAIAATMRLPEEINKRNEKLKTEMLSSLKELGNKLLKPFGLSTDNFQLQQDPNSGGYSINFTQNKK</sequence>
<dbReference type="EMBL" id="DS235797">
    <property type="protein sequence ID" value="EEB17175.1"/>
    <property type="molecule type" value="Genomic_DNA"/>
</dbReference>
<feature type="repeat" description="TPR" evidence="1">
    <location>
        <begin position="120"/>
        <end position="153"/>
    </location>
</feature>
<evidence type="ECO:0000313" key="4">
    <source>
        <dbReference type="EnsemblMetazoa" id="PHUM456210-PA"/>
    </source>
</evidence>
<organism>
    <name type="scientific">Pediculus humanus subsp. corporis</name>
    <name type="common">Body louse</name>
    <dbReference type="NCBI Taxonomy" id="121224"/>
    <lineage>
        <taxon>Eukaryota</taxon>
        <taxon>Metazoa</taxon>
        <taxon>Ecdysozoa</taxon>
        <taxon>Arthropoda</taxon>
        <taxon>Hexapoda</taxon>
        <taxon>Insecta</taxon>
        <taxon>Pterygota</taxon>
        <taxon>Neoptera</taxon>
        <taxon>Paraneoptera</taxon>
        <taxon>Psocodea</taxon>
        <taxon>Troctomorpha</taxon>
        <taxon>Phthiraptera</taxon>
        <taxon>Anoplura</taxon>
        <taxon>Pediculidae</taxon>
        <taxon>Pediculus</taxon>
    </lineage>
</organism>
<dbReference type="OrthoDB" id="1872379at2759"/>